<dbReference type="EMBL" id="DYXT01000002">
    <property type="protein sequence ID" value="HJE38171.1"/>
    <property type="molecule type" value="Genomic_DNA"/>
</dbReference>
<proteinExistence type="predicted"/>
<dbReference type="GO" id="GO:0016757">
    <property type="term" value="F:glycosyltransferase activity"/>
    <property type="evidence" value="ECO:0007669"/>
    <property type="project" value="InterPro"/>
</dbReference>
<name>A0A4Q0U9C3_9BACT</name>
<comment type="caution">
    <text evidence="1">The sequence shown here is derived from an EMBL/GenBank/DDBJ whole genome shotgun (WGS) entry which is preliminary data.</text>
</comment>
<dbReference type="InterPro" id="IPR029044">
    <property type="entry name" value="Nucleotide-diphossugar_trans"/>
</dbReference>
<sequence length="325" mass="38432">MNPSLKKILVYQRDILRFVGKNIPYKLILRMQWSVIKAMRFISLPRIEYSCRVGKQRILNDYLAERYGDMVPQTLSFRNVEGFEDTCPIWVFWWQGWDGPLPPVVDMCRNQLKKVAGQHEIIWLDKHNTFDYVTLPAAVREAFDRGDFTITHLSDIVRTALLATHGGLWLDSTMLTLTDPVRAVTKTPMWGTIKIHPLTEGEISDYRWGTFCLFSYPDNNVMKFFYDAMCRYISDGHRMFLDYLLIDFFMELLYRRNQEFRHIVDTLPYSHENLHLLEECLPLPPPYMPDFQQTTIFKLNRRFVPGAEETVYHRLLKMLDGRPMA</sequence>
<dbReference type="Pfam" id="PF05704">
    <property type="entry name" value="Caps_synth"/>
    <property type="match status" value="1"/>
</dbReference>
<dbReference type="AlphaFoldDB" id="A0A4Q0U9C3"/>
<evidence type="ECO:0000313" key="2">
    <source>
        <dbReference type="Proteomes" id="UP000711407"/>
    </source>
</evidence>
<protein>
    <submittedName>
        <fullName evidence="1">Capsular polysaccharide synthesis protein</fullName>
    </submittedName>
</protein>
<dbReference type="SUPFAM" id="SSF53448">
    <property type="entry name" value="Nucleotide-diphospho-sugar transferases"/>
    <property type="match status" value="1"/>
</dbReference>
<reference evidence="1" key="1">
    <citation type="journal article" date="2021" name="PeerJ">
        <title>Extensive microbial diversity within the chicken gut microbiome revealed by metagenomics and culture.</title>
        <authorList>
            <person name="Gilroy R."/>
            <person name="Ravi A."/>
            <person name="Getino M."/>
            <person name="Pursley I."/>
            <person name="Horton D.L."/>
            <person name="Alikhan N.F."/>
            <person name="Baker D."/>
            <person name="Gharbi K."/>
            <person name="Hall N."/>
            <person name="Watson M."/>
            <person name="Adriaenssens E.M."/>
            <person name="Foster-Nyarko E."/>
            <person name="Jarju S."/>
            <person name="Secka A."/>
            <person name="Antonio M."/>
            <person name="Oren A."/>
            <person name="Chaudhuri R.R."/>
            <person name="La Ragione R."/>
            <person name="Hildebrand F."/>
            <person name="Pallen M.J."/>
        </authorList>
    </citation>
    <scope>NUCLEOTIDE SEQUENCE</scope>
    <source>
        <strain evidence="1">4100</strain>
    </source>
</reference>
<dbReference type="InterPro" id="IPR008441">
    <property type="entry name" value="AfumC-like_glycosyl_Trfase"/>
</dbReference>
<accession>A0A4Q0U9C3</accession>
<reference evidence="1" key="2">
    <citation type="submission" date="2021-09" db="EMBL/GenBank/DDBJ databases">
        <authorList>
            <person name="Gilroy R."/>
        </authorList>
    </citation>
    <scope>NUCLEOTIDE SEQUENCE</scope>
    <source>
        <strain evidence="1">4100</strain>
    </source>
</reference>
<dbReference type="Proteomes" id="UP000711407">
    <property type="component" value="Unassembled WGS sequence"/>
</dbReference>
<evidence type="ECO:0000313" key="1">
    <source>
        <dbReference type="EMBL" id="HJE38171.1"/>
    </source>
</evidence>
<organism evidence="1 2">
    <name type="scientific">Candidatus Amulumruptor caecigallinarius</name>
    <dbReference type="NCBI Taxonomy" id="2109911"/>
    <lineage>
        <taxon>Bacteria</taxon>
        <taxon>Pseudomonadati</taxon>
        <taxon>Bacteroidota</taxon>
        <taxon>Bacteroidia</taxon>
        <taxon>Bacteroidales</taxon>
        <taxon>Muribaculaceae</taxon>
        <taxon>Candidatus Amulumruptor</taxon>
    </lineage>
</organism>
<gene>
    <name evidence="1" type="ORF">K8V47_00175</name>
</gene>